<sequence length="284" mass="30433">MSRSVVLLSSAIVGPAEFLEVVRALGGEPGAEPGGAPSGELERDEGRIWVHPYEPDTLPYGPPLLDAYARKLGAPPRSRVVVEFTSAAGSEWLVAEYVLAVADRWPVVVDDLGEQIVGMEEFQDRLSDRYGGFFVPDASYDAAPAAARRRRVTDVTLILPAAVDPGALKRLARSLGARMDPDEHTDALLQRGAGRVWLRLDEPGAAPVEPGKGDLHRRVLGDAPYNSVSLEVLDTGESQPLAAELIQAAAARWPVLIRGASGRVMTAQDVQDRVAAGTHPVLDR</sequence>
<name>A0ABV4QK63_9ACTN</name>
<dbReference type="EMBL" id="JAXCEI010000020">
    <property type="protein sequence ID" value="MFA1543581.1"/>
    <property type="molecule type" value="Genomic_DNA"/>
</dbReference>
<keyword evidence="2" id="KW-1185">Reference proteome</keyword>
<dbReference type="Proteomes" id="UP001569963">
    <property type="component" value="Unassembled WGS sequence"/>
</dbReference>
<gene>
    <name evidence="1" type="ORF">SM611_32040</name>
</gene>
<protein>
    <submittedName>
        <fullName evidence="1">Uncharacterized protein</fullName>
    </submittedName>
</protein>
<proteinExistence type="predicted"/>
<organism evidence="1 2">
    <name type="scientific">Actinomadura monticuli</name>
    <dbReference type="NCBI Taxonomy" id="3097367"/>
    <lineage>
        <taxon>Bacteria</taxon>
        <taxon>Bacillati</taxon>
        <taxon>Actinomycetota</taxon>
        <taxon>Actinomycetes</taxon>
        <taxon>Streptosporangiales</taxon>
        <taxon>Thermomonosporaceae</taxon>
        <taxon>Actinomadura</taxon>
    </lineage>
</organism>
<comment type="caution">
    <text evidence="1">The sequence shown here is derived from an EMBL/GenBank/DDBJ whole genome shotgun (WGS) entry which is preliminary data.</text>
</comment>
<reference evidence="1 2" key="1">
    <citation type="submission" date="2023-11" db="EMBL/GenBank/DDBJ databases">
        <title>Actinomadura monticuli sp. nov., isolated from volcanic ash.</title>
        <authorList>
            <person name="Lee S.D."/>
            <person name="Yang H."/>
            <person name="Kim I.S."/>
        </authorList>
    </citation>
    <scope>NUCLEOTIDE SEQUENCE [LARGE SCALE GENOMIC DNA]</scope>
    <source>
        <strain evidence="1 2">DLS-62</strain>
    </source>
</reference>
<accession>A0ABV4QK63</accession>
<evidence type="ECO:0000313" key="1">
    <source>
        <dbReference type="EMBL" id="MFA1543581.1"/>
    </source>
</evidence>
<dbReference type="RefSeq" id="WP_371954083.1">
    <property type="nucleotide sequence ID" value="NZ_JAXCEI010000020.1"/>
</dbReference>
<evidence type="ECO:0000313" key="2">
    <source>
        <dbReference type="Proteomes" id="UP001569963"/>
    </source>
</evidence>